<comment type="caution">
    <text evidence="1">The sequence shown here is derived from an EMBL/GenBank/DDBJ whole genome shotgun (WGS) entry which is preliminary data.</text>
</comment>
<reference evidence="1" key="1">
    <citation type="submission" date="2023-01" db="EMBL/GenBank/DDBJ databases">
        <title>Genome assembly of the deep-sea coral Lophelia pertusa.</title>
        <authorList>
            <person name="Herrera S."/>
            <person name="Cordes E."/>
        </authorList>
    </citation>
    <scope>NUCLEOTIDE SEQUENCE</scope>
    <source>
        <strain evidence="1">USNM1676648</strain>
        <tissue evidence="1">Polyp</tissue>
    </source>
</reference>
<dbReference type="Proteomes" id="UP001163046">
    <property type="component" value="Unassembled WGS sequence"/>
</dbReference>
<sequence length="104" mass="11860">MPGEMEKSCFRKEDFRSMRCVGNVRQVTIFKGSRFLADKTPGQPTRFEIMDVSGNRPIINIRQDPSNRVTHETNENDVIKLKASDDEVVVEIRVTGYATDVDIL</sequence>
<evidence type="ECO:0000313" key="1">
    <source>
        <dbReference type="EMBL" id="KAJ7381700.1"/>
    </source>
</evidence>
<keyword evidence="2" id="KW-1185">Reference proteome</keyword>
<name>A0A9W9ZHZ5_9CNID</name>
<dbReference type="AlphaFoldDB" id="A0A9W9ZHZ5"/>
<protein>
    <submittedName>
        <fullName evidence="1">Uncharacterized protein</fullName>
    </submittedName>
</protein>
<organism evidence="1 2">
    <name type="scientific">Desmophyllum pertusum</name>
    <dbReference type="NCBI Taxonomy" id="174260"/>
    <lineage>
        <taxon>Eukaryota</taxon>
        <taxon>Metazoa</taxon>
        <taxon>Cnidaria</taxon>
        <taxon>Anthozoa</taxon>
        <taxon>Hexacorallia</taxon>
        <taxon>Scleractinia</taxon>
        <taxon>Caryophylliina</taxon>
        <taxon>Caryophylliidae</taxon>
        <taxon>Desmophyllum</taxon>
    </lineage>
</organism>
<dbReference type="EMBL" id="MU826078">
    <property type="protein sequence ID" value="KAJ7381700.1"/>
    <property type="molecule type" value="Genomic_DNA"/>
</dbReference>
<gene>
    <name evidence="1" type="ORF">OS493_039530</name>
</gene>
<proteinExistence type="predicted"/>
<accession>A0A9W9ZHZ5</accession>
<evidence type="ECO:0000313" key="2">
    <source>
        <dbReference type="Proteomes" id="UP001163046"/>
    </source>
</evidence>